<evidence type="ECO:0000259" key="2">
    <source>
        <dbReference type="Pfam" id="PF13843"/>
    </source>
</evidence>
<dbReference type="PANTHER" id="PTHR47055">
    <property type="entry name" value="DDE_TNP_1_7 DOMAIN-CONTAINING PROTEIN"/>
    <property type="match status" value="1"/>
</dbReference>
<name>A0A7R9HW36_9NEOP</name>
<reference evidence="3" key="1">
    <citation type="submission" date="2020-11" db="EMBL/GenBank/DDBJ databases">
        <authorList>
            <person name="Tran Van P."/>
        </authorList>
    </citation>
    <scope>NUCLEOTIDE SEQUENCE</scope>
</reference>
<dbReference type="InterPro" id="IPR052638">
    <property type="entry name" value="PiggyBac_TE-derived"/>
</dbReference>
<accession>A0A7R9HW36</accession>
<evidence type="ECO:0000256" key="1">
    <source>
        <dbReference type="SAM" id="MobiDB-lite"/>
    </source>
</evidence>
<dbReference type="InterPro" id="IPR029526">
    <property type="entry name" value="PGBD"/>
</dbReference>
<feature type="domain" description="PiggyBac transposable element-derived protein" evidence="2">
    <location>
        <begin position="102"/>
        <end position="312"/>
    </location>
</feature>
<proteinExistence type="predicted"/>
<dbReference type="EMBL" id="OB798530">
    <property type="protein sequence ID" value="CAD7434929.1"/>
    <property type="molecule type" value="Genomic_DNA"/>
</dbReference>
<protein>
    <recommendedName>
        <fullName evidence="2">PiggyBac transposable element-derived protein domain-containing protein</fullName>
    </recommendedName>
</protein>
<evidence type="ECO:0000313" key="3">
    <source>
        <dbReference type="EMBL" id="CAD7434929.1"/>
    </source>
</evidence>
<organism evidence="3">
    <name type="scientific">Timema monikensis</name>
    <dbReference type="NCBI Taxonomy" id="170555"/>
    <lineage>
        <taxon>Eukaryota</taxon>
        <taxon>Metazoa</taxon>
        <taxon>Ecdysozoa</taxon>
        <taxon>Arthropoda</taxon>
        <taxon>Hexapoda</taxon>
        <taxon>Insecta</taxon>
        <taxon>Pterygota</taxon>
        <taxon>Neoptera</taxon>
        <taxon>Polyneoptera</taxon>
        <taxon>Phasmatodea</taxon>
        <taxon>Timematodea</taxon>
        <taxon>Timematoidea</taxon>
        <taxon>Timematidae</taxon>
        <taxon>Timema</taxon>
    </lineage>
</organism>
<dbReference type="AlphaFoldDB" id="A0A7R9HW36"/>
<gene>
    <name evidence="3" type="ORF">TMSB3V08_LOCUS11579</name>
</gene>
<feature type="region of interest" description="Disordered" evidence="1">
    <location>
        <begin position="59"/>
        <end position="78"/>
    </location>
</feature>
<dbReference type="Pfam" id="PF13843">
    <property type="entry name" value="DDE_Tnp_1_7"/>
    <property type="match status" value="1"/>
</dbReference>
<dbReference type="PANTHER" id="PTHR47055:SF3">
    <property type="entry name" value="PHORBOL-ESTER_DAG-TYPE DOMAIN-CONTAINING PROTEIN"/>
    <property type="match status" value="1"/>
</dbReference>
<dbReference type="GO" id="GO:0043565">
    <property type="term" value="F:sequence-specific DNA binding"/>
    <property type="evidence" value="ECO:0007669"/>
    <property type="project" value="TreeGrafter"/>
</dbReference>
<sequence length="318" mass="35923">MPWVGHPWRRWDWQVKYLKKLEDGNGTGSEAKSTKKYVYCDQLGFLKKNTKIKEITSIVDNEREGPPENPLLSDEDSEDEDFINPDINHLSGNQLCATAGLHAKHLQDTDANVSIDEVMVPNYGRHGAKQHIHGKPIRFGYKVWCLCSRLGYLVQGEPYQGASTWNTHPELGVGGSVVIDLVDKLPHGQYSIYIDNFFTSVRPLEELKSKGHYCTGTIRSNRIEKASLEEASTLKKKVRSSYSQLTDTNSGITLIRYHDNSIVTVASTLRGAKPIGKARRWSLKEKKRIQIEQPACIIKYNCYMGGVDRLDQPSKCTL</sequence>